<dbReference type="OrthoDB" id="10029313at2759"/>
<keyword evidence="2" id="KW-1185">Reference proteome</keyword>
<gene>
    <name evidence="1" type="ORF">PXEA_LOCUS1717</name>
</gene>
<accession>A0A448WCA9</accession>
<comment type="caution">
    <text evidence="1">The sequence shown here is derived from an EMBL/GenBank/DDBJ whole genome shotgun (WGS) entry which is preliminary data.</text>
</comment>
<reference evidence="1" key="1">
    <citation type="submission" date="2018-11" db="EMBL/GenBank/DDBJ databases">
        <authorList>
            <consortium name="Pathogen Informatics"/>
        </authorList>
    </citation>
    <scope>NUCLEOTIDE SEQUENCE</scope>
</reference>
<protein>
    <submittedName>
        <fullName evidence="1">Uncharacterized protein</fullName>
    </submittedName>
</protein>
<evidence type="ECO:0000313" key="2">
    <source>
        <dbReference type="Proteomes" id="UP000784294"/>
    </source>
</evidence>
<name>A0A448WCA9_9PLAT</name>
<evidence type="ECO:0000313" key="1">
    <source>
        <dbReference type="EMBL" id="VEL08277.1"/>
    </source>
</evidence>
<dbReference type="Proteomes" id="UP000784294">
    <property type="component" value="Unassembled WGS sequence"/>
</dbReference>
<sequence>MPSRNILVEVINIADKFPEETKREMEMELIPNNLTHQEPAHRNRFAVIRKNLESNEQLVLQADKEGSTVIMDKKQYAKKMEYILRDRTTYRILNKEPTMMINGIVCAMLKDMHMNREIDAWTINSIKKRIHDHQQNTD</sequence>
<proteinExistence type="predicted"/>
<dbReference type="EMBL" id="CAAALY010003557">
    <property type="protein sequence ID" value="VEL08277.1"/>
    <property type="molecule type" value="Genomic_DNA"/>
</dbReference>
<organism evidence="1 2">
    <name type="scientific">Protopolystoma xenopodis</name>
    <dbReference type="NCBI Taxonomy" id="117903"/>
    <lineage>
        <taxon>Eukaryota</taxon>
        <taxon>Metazoa</taxon>
        <taxon>Spiralia</taxon>
        <taxon>Lophotrochozoa</taxon>
        <taxon>Platyhelminthes</taxon>
        <taxon>Monogenea</taxon>
        <taxon>Polyopisthocotylea</taxon>
        <taxon>Polystomatidea</taxon>
        <taxon>Polystomatidae</taxon>
        <taxon>Protopolystoma</taxon>
    </lineage>
</organism>
<dbReference type="AlphaFoldDB" id="A0A448WCA9"/>